<reference evidence="1" key="1">
    <citation type="submission" date="2019-12" db="EMBL/GenBank/DDBJ databases">
        <title>An insight into the sialome of adult female Ixodes ricinus ticks feeding for 6 days.</title>
        <authorList>
            <person name="Perner J."/>
            <person name="Ribeiro J.M.C."/>
        </authorList>
    </citation>
    <scope>NUCLEOTIDE SEQUENCE</scope>
    <source>
        <strain evidence="1">Semi-engorged</strain>
        <tissue evidence="1">Salivary glands</tissue>
    </source>
</reference>
<name>A0A6B0UCM1_IXORI</name>
<accession>A0A6B0UCM1</accession>
<evidence type="ECO:0000313" key="1">
    <source>
        <dbReference type="EMBL" id="MXU86934.1"/>
    </source>
</evidence>
<organism evidence="1">
    <name type="scientific">Ixodes ricinus</name>
    <name type="common">Common tick</name>
    <name type="synonym">Acarus ricinus</name>
    <dbReference type="NCBI Taxonomy" id="34613"/>
    <lineage>
        <taxon>Eukaryota</taxon>
        <taxon>Metazoa</taxon>
        <taxon>Ecdysozoa</taxon>
        <taxon>Arthropoda</taxon>
        <taxon>Chelicerata</taxon>
        <taxon>Arachnida</taxon>
        <taxon>Acari</taxon>
        <taxon>Parasitiformes</taxon>
        <taxon>Ixodida</taxon>
        <taxon>Ixodoidea</taxon>
        <taxon>Ixodidae</taxon>
        <taxon>Ixodinae</taxon>
        <taxon>Ixodes</taxon>
    </lineage>
</organism>
<proteinExistence type="predicted"/>
<dbReference type="AlphaFoldDB" id="A0A6B0UCM1"/>
<dbReference type="EMBL" id="GIFC01004851">
    <property type="protein sequence ID" value="MXU86934.1"/>
    <property type="molecule type" value="Transcribed_RNA"/>
</dbReference>
<sequence length="93" mass="10352">MMLARLLSLADNLVYTSFHNSLANCGGCCSCDPVGMSERATWQHVTGAFVSQRQMQGPPTRTGCRLLRKQTTSGERPLQQHFYETTNTRSICP</sequence>
<protein>
    <submittedName>
        <fullName evidence="1">Uncharacterized protein</fullName>
    </submittedName>
</protein>